<dbReference type="SMART" id="SM00478">
    <property type="entry name" value="ENDO3c"/>
    <property type="match status" value="1"/>
</dbReference>
<gene>
    <name evidence="8" type="ORF">ENS59_09765</name>
</gene>
<dbReference type="Gene3D" id="1.10.340.30">
    <property type="entry name" value="Hypothetical protein, domain 2"/>
    <property type="match status" value="1"/>
</dbReference>
<dbReference type="PANTHER" id="PTHR43286">
    <property type="entry name" value="ENDONUCLEASE III-LIKE PROTEIN 1"/>
    <property type="match status" value="1"/>
</dbReference>
<evidence type="ECO:0000313" key="8">
    <source>
        <dbReference type="EMBL" id="HFH29779.1"/>
    </source>
</evidence>
<evidence type="ECO:0000256" key="5">
    <source>
        <dbReference type="ARBA" id="ARBA00023239"/>
    </source>
</evidence>
<dbReference type="InterPro" id="IPR011257">
    <property type="entry name" value="DNA_glycosylase"/>
</dbReference>
<dbReference type="GO" id="GO:0003906">
    <property type="term" value="F:DNA-(apurinic or apyrimidinic site) endonuclease activity"/>
    <property type="evidence" value="ECO:0007669"/>
    <property type="project" value="TreeGrafter"/>
</dbReference>
<evidence type="ECO:0000259" key="7">
    <source>
        <dbReference type="SMART" id="SM00478"/>
    </source>
</evidence>
<comment type="similarity">
    <text evidence="1">Belongs to the Nth/MutY family.</text>
</comment>
<dbReference type="Pfam" id="PF00633">
    <property type="entry name" value="HHH"/>
    <property type="match status" value="1"/>
</dbReference>
<keyword evidence="8" id="KW-0540">Nuclease</keyword>
<dbReference type="InterPro" id="IPR003265">
    <property type="entry name" value="HhH-GPD_domain"/>
</dbReference>
<dbReference type="GO" id="GO:0006289">
    <property type="term" value="P:nucleotide-excision repair"/>
    <property type="evidence" value="ECO:0007669"/>
    <property type="project" value="TreeGrafter"/>
</dbReference>
<dbReference type="GO" id="GO:0006285">
    <property type="term" value="P:base-excision repair, AP site formation"/>
    <property type="evidence" value="ECO:0007669"/>
    <property type="project" value="TreeGrafter"/>
</dbReference>
<name>A0A7C3HXS3_9SPIR</name>
<dbReference type="GO" id="GO:0016829">
    <property type="term" value="F:lyase activity"/>
    <property type="evidence" value="ECO:0007669"/>
    <property type="project" value="UniProtKB-KW"/>
</dbReference>
<evidence type="ECO:0000256" key="6">
    <source>
        <dbReference type="ARBA" id="ARBA00023295"/>
    </source>
</evidence>
<dbReference type="FunFam" id="1.10.340.30:FF:000001">
    <property type="entry name" value="Endonuclease III"/>
    <property type="match status" value="1"/>
</dbReference>
<protein>
    <submittedName>
        <fullName evidence="8">Endonuclease III</fullName>
    </submittedName>
</protein>
<dbReference type="Gene3D" id="1.10.1670.10">
    <property type="entry name" value="Helix-hairpin-Helix base-excision DNA repair enzymes (C-terminal)"/>
    <property type="match status" value="1"/>
</dbReference>
<organism evidence="8">
    <name type="scientific">Gracilinema caldarium</name>
    <dbReference type="NCBI Taxonomy" id="215591"/>
    <lineage>
        <taxon>Bacteria</taxon>
        <taxon>Pseudomonadati</taxon>
        <taxon>Spirochaetota</taxon>
        <taxon>Spirochaetia</taxon>
        <taxon>Spirochaetales</taxon>
        <taxon>Breznakiellaceae</taxon>
        <taxon>Gracilinema</taxon>
    </lineage>
</organism>
<accession>A0A7C3HXS3</accession>
<dbReference type="Pfam" id="PF00730">
    <property type="entry name" value="HhH-GPD"/>
    <property type="match status" value="1"/>
</dbReference>
<dbReference type="GO" id="GO:0003677">
    <property type="term" value="F:DNA binding"/>
    <property type="evidence" value="ECO:0007669"/>
    <property type="project" value="InterPro"/>
</dbReference>
<dbReference type="GO" id="GO:0000703">
    <property type="term" value="F:oxidized pyrimidine nucleobase lesion DNA N-glycosylase activity"/>
    <property type="evidence" value="ECO:0007669"/>
    <property type="project" value="TreeGrafter"/>
</dbReference>
<evidence type="ECO:0000256" key="2">
    <source>
        <dbReference type="ARBA" id="ARBA00022763"/>
    </source>
</evidence>
<dbReference type="PROSITE" id="PS01155">
    <property type="entry name" value="ENDONUCLEASE_III_2"/>
    <property type="match status" value="1"/>
</dbReference>
<sequence>MPNTDIPWDSIFSILEGWQKSIAETGVELPSVSSLSLETQAHKNRAWVVLVSTIISLRTKDEVTLTSSRRLLAQGPTPEALLQLDKDTVARLIYPAGFYRTKAEQLLKIADLVVNSYQGRVPDSMEALLSLPGVGRKTANLVLSEGFNQDAICVDTHVHRICNRTGWVSTKTPDETEQVLRKLLPGPYWRRINWLLVLFGQSICRPQSPFCSCCPLAVFCERQGVVKSR</sequence>
<evidence type="ECO:0000256" key="1">
    <source>
        <dbReference type="ARBA" id="ARBA00008343"/>
    </source>
</evidence>
<dbReference type="InterPro" id="IPR004036">
    <property type="entry name" value="Endonuclease-III-like_CS2"/>
</dbReference>
<comment type="caution">
    <text evidence="8">The sequence shown here is derived from an EMBL/GenBank/DDBJ whole genome shotgun (WGS) entry which is preliminary data.</text>
</comment>
<dbReference type="InterPro" id="IPR000445">
    <property type="entry name" value="HhH_motif"/>
</dbReference>
<dbReference type="EMBL" id="DSVL01000296">
    <property type="protein sequence ID" value="HFH29779.1"/>
    <property type="molecule type" value="Genomic_DNA"/>
</dbReference>
<dbReference type="InterPro" id="IPR023170">
    <property type="entry name" value="HhH_base_excis_C"/>
</dbReference>
<keyword evidence="6" id="KW-0326">Glycosidase</keyword>
<evidence type="ECO:0000256" key="4">
    <source>
        <dbReference type="ARBA" id="ARBA00023204"/>
    </source>
</evidence>
<dbReference type="PANTHER" id="PTHR43286:SF1">
    <property type="entry name" value="ENDONUCLEASE III-LIKE PROTEIN 1"/>
    <property type="match status" value="1"/>
</dbReference>
<keyword evidence="5" id="KW-0456">Lyase</keyword>
<dbReference type="AlphaFoldDB" id="A0A7C3HXS3"/>
<keyword evidence="4" id="KW-0234">DNA repair</keyword>
<keyword evidence="8" id="KW-0255">Endonuclease</keyword>
<feature type="domain" description="HhH-GPD" evidence="7">
    <location>
        <begin position="55"/>
        <end position="202"/>
    </location>
</feature>
<dbReference type="SUPFAM" id="SSF48150">
    <property type="entry name" value="DNA-glycosylase"/>
    <property type="match status" value="1"/>
</dbReference>
<reference evidence="8" key="1">
    <citation type="journal article" date="2020" name="mSystems">
        <title>Genome- and Community-Level Interaction Insights into Carbon Utilization and Element Cycling Functions of Hydrothermarchaeota in Hydrothermal Sediment.</title>
        <authorList>
            <person name="Zhou Z."/>
            <person name="Liu Y."/>
            <person name="Xu W."/>
            <person name="Pan J."/>
            <person name="Luo Z.H."/>
            <person name="Li M."/>
        </authorList>
    </citation>
    <scope>NUCLEOTIDE SEQUENCE [LARGE SCALE GENOMIC DNA]</scope>
    <source>
        <strain evidence="8">SpSt-503</strain>
    </source>
</reference>
<proteinExistence type="inferred from homology"/>
<evidence type="ECO:0000256" key="3">
    <source>
        <dbReference type="ARBA" id="ARBA00022801"/>
    </source>
</evidence>
<keyword evidence="2" id="KW-0227">DNA damage</keyword>
<dbReference type="CDD" id="cd00056">
    <property type="entry name" value="ENDO3c"/>
    <property type="match status" value="1"/>
</dbReference>
<keyword evidence="3" id="KW-0378">Hydrolase</keyword>